<keyword evidence="4" id="KW-1185">Reference proteome</keyword>
<dbReference type="PANTHER" id="PTHR35335:SF1">
    <property type="entry name" value="UPF0716 PROTEIN FXSA"/>
    <property type="match status" value="1"/>
</dbReference>
<dbReference type="NCBIfam" id="NF008528">
    <property type="entry name" value="PRK11463.1-2"/>
    <property type="match status" value="1"/>
</dbReference>
<evidence type="ECO:0000313" key="3">
    <source>
        <dbReference type="EMBL" id="ACL71535.1"/>
    </source>
</evidence>
<dbReference type="Pfam" id="PF04186">
    <property type="entry name" value="FxsA"/>
    <property type="match status" value="1"/>
</dbReference>
<dbReference type="EMBL" id="CP001339">
    <property type="protein sequence ID" value="ACL71535.1"/>
    <property type="molecule type" value="Genomic_DNA"/>
</dbReference>
<proteinExistence type="predicted"/>
<feature type="compositionally biased region" description="Gly residues" evidence="1">
    <location>
        <begin position="129"/>
        <end position="138"/>
    </location>
</feature>
<feature type="compositionally biased region" description="Basic and acidic residues" evidence="1">
    <location>
        <begin position="147"/>
        <end position="158"/>
    </location>
</feature>
<dbReference type="AlphaFoldDB" id="B8GL17"/>
<organism evidence="3 4">
    <name type="scientific">Thioalkalivibrio sulfidiphilus (strain HL-EbGR7)</name>
    <dbReference type="NCBI Taxonomy" id="396588"/>
    <lineage>
        <taxon>Bacteria</taxon>
        <taxon>Pseudomonadati</taxon>
        <taxon>Pseudomonadota</taxon>
        <taxon>Gammaproteobacteria</taxon>
        <taxon>Chromatiales</taxon>
        <taxon>Ectothiorhodospiraceae</taxon>
        <taxon>Thioalkalivibrio</taxon>
    </lineage>
</organism>
<feature type="transmembrane region" description="Helical" evidence="2">
    <location>
        <begin position="30"/>
        <end position="49"/>
    </location>
</feature>
<gene>
    <name evidence="3" type="ordered locus">Tgr7_0437</name>
</gene>
<dbReference type="PANTHER" id="PTHR35335">
    <property type="entry name" value="UPF0716 PROTEIN FXSA"/>
    <property type="match status" value="1"/>
</dbReference>
<feature type="transmembrane region" description="Helical" evidence="2">
    <location>
        <begin position="78"/>
        <end position="105"/>
    </location>
</feature>
<dbReference type="OrthoDB" id="9792788at2"/>
<evidence type="ECO:0000313" key="4">
    <source>
        <dbReference type="Proteomes" id="UP000002383"/>
    </source>
</evidence>
<keyword evidence="2" id="KW-1133">Transmembrane helix</keyword>
<reference evidence="3 4" key="1">
    <citation type="journal article" date="2011" name="Stand. Genomic Sci.">
        <title>Complete genome sequence of 'Thioalkalivibrio sulfidophilus' HL-EbGr7.</title>
        <authorList>
            <person name="Muyzer G."/>
            <person name="Sorokin D.Y."/>
            <person name="Mavromatis K."/>
            <person name="Lapidus A."/>
            <person name="Clum A."/>
            <person name="Ivanova N."/>
            <person name="Pati A."/>
            <person name="d'Haeseleer P."/>
            <person name="Woyke T."/>
            <person name="Kyrpides N.C."/>
        </authorList>
    </citation>
    <scope>NUCLEOTIDE SEQUENCE [LARGE SCALE GENOMIC DNA]</scope>
    <source>
        <strain evidence="3 4">HL-EbGR7</strain>
    </source>
</reference>
<keyword evidence="2" id="KW-0812">Transmembrane</keyword>
<dbReference type="InterPro" id="IPR007313">
    <property type="entry name" value="FxsA"/>
</dbReference>
<name>B8GL17_THISH</name>
<keyword evidence="2" id="KW-0472">Membrane</keyword>
<evidence type="ECO:0000256" key="2">
    <source>
        <dbReference type="SAM" id="Phobius"/>
    </source>
</evidence>
<protein>
    <submittedName>
        <fullName evidence="3">FxsA cytoplasmic membrane protein</fullName>
    </submittedName>
</protein>
<accession>B8GL17</accession>
<dbReference type="GO" id="GO:0016020">
    <property type="term" value="C:membrane"/>
    <property type="evidence" value="ECO:0007669"/>
    <property type="project" value="InterPro"/>
</dbReference>
<dbReference type="HOGENOM" id="CLU_085083_0_1_6"/>
<dbReference type="KEGG" id="tgr:Tgr7_0437"/>
<feature type="transmembrane region" description="Helical" evidence="2">
    <location>
        <begin position="6"/>
        <end position="23"/>
    </location>
</feature>
<feature type="region of interest" description="Disordered" evidence="1">
    <location>
        <begin position="126"/>
        <end position="158"/>
    </location>
</feature>
<evidence type="ECO:0000256" key="1">
    <source>
        <dbReference type="SAM" id="MobiDB-lite"/>
    </source>
</evidence>
<sequence length="158" mass="17057">MPIFPILAFLFLAVPLLEIFLFIQVGGWIGVWPTIGLVILTAIAGAFLLRWQGLATLSRVRRALDQGQIPALEMLEGVLLVFGGALLLTPGFFTDAIGFACLLPLTRHLMARWLFIKGVFVARGPRPGGPQGPAGPGESGPRPRGGRTLEGEYRKDDP</sequence>
<dbReference type="RefSeq" id="WP_012637024.1">
    <property type="nucleotide sequence ID" value="NC_011901.1"/>
</dbReference>
<dbReference type="Proteomes" id="UP000002383">
    <property type="component" value="Chromosome"/>
</dbReference>
<dbReference type="STRING" id="396588.Tgr7_0437"/>
<dbReference type="eggNOG" id="COG3030">
    <property type="taxonomic scope" value="Bacteria"/>
</dbReference>